<evidence type="ECO:0000313" key="1">
    <source>
        <dbReference type="EMBL" id="CAE0368746.1"/>
    </source>
</evidence>
<reference evidence="1" key="1">
    <citation type="submission" date="2021-01" db="EMBL/GenBank/DDBJ databases">
        <authorList>
            <person name="Corre E."/>
            <person name="Pelletier E."/>
            <person name="Niang G."/>
            <person name="Scheremetjew M."/>
            <person name="Finn R."/>
            <person name="Kale V."/>
            <person name="Holt S."/>
            <person name="Cochrane G."/>
            <person name="Meng A."/>
            <person name="Brown T."/>
            <person name="Cohen L."/>
        </authorList>
    </citation>
    <scope>NUCLEOTIDE SEQUENCE</scope>
    <source>
        <strain evidence="1">CCMP1510</strain>
    </source>
</reference>
<sequence length="197" mass="21927">MTQCIDTLQEIGCSDSSVCGSNCASNGAIDLDLARVVPVNNYSLNYLKFSVCFARHNEESLDRFGLVLMNRCSPRPGSNEEPFLLCPYWIPPETFTALAIPLNASYVRMEYCVYNDQDEEPHYHCLDNPQPIDFYGTEVFFPSSIDVAAAQAPFCANDLDCPGSYCDHLHQPPTCSPKQESQFLGPLASFMEPAYPV</sequence>
<proteinExistence type="predicted"/>
<accession>A0A7S3JZR8</accession>
<protein>
    <submittedName>
        <fullName evidence="1">Uncharacterized protein</fullName>
    </submittedName>
</protein>
<dbReference type="AlphaFoldDB" id="A0A7S3JZR8"/>
<organism evidence="1">
    <name type="scientific">Aureoumbra lagunensis</name>
    <dbReference type="NCBI Taxonomy" id="44058"/>
    <lineage>
        <taxon>Eukaryota</taxon>
        <taxon>Sar</taxon>
        <taxon>Stramenopiles</taxon>
        <taxon>Ochrophyta</taxon>
        <taxon>Pelagophyceae</taxon>
        <taxon>Pelagomonadales</taxon>
        <taxon>Aureoumbra</taxon>
    </lineage>
</organism>
<gene>
    <name evidence="1" type="ORF">ALAG00032_LOCUS9509</name>
</gene>
<name>A0A7S3JZR8_9STRA</name>
<dbReference type="EMBL" id="HBIJ01014176">
    <property type="protein sequence ID" value="CAE0368746.1"/>
    <property type="molecule type" value="Transcribed_RNA"/>
</dbReference>